<dbReference type="Proteomes" id="UP000813462">
    <property type="component" value="Unassembled WGS sequence"/>
</dbReference>
<dbReference type="InterPro" id="IPR036410">
    <property type="entry name" value="HSP_DnaJ_Cys-rich_dom_sf"/>
</dbReference>
<accession>A0A978V7Q1</accession>
<proteinExistence type="predicted"/>
<comment type="caution">
    <text evidence="1">The sequence shown here is derived from an EMBL/GenBank/DDBJ whole genome shotgun (WGS) entry which is preliminary data.</text>
</comment>
<dbReference type="EMBL" id="JAEACU010000006">
    <property type="protein sequence ID" value="KAH7523936.1"/>
    <property type="molecule type" value="Genomic_DNA"/>
</dbReference>
<organism evidence="1 2">
    <name type="scientific">Ziziphus jujuba var. spinosa</name>
    <dbReference type="NCBI Taxonomy" id="714518"/>
    <lineage>
        <taxon>Eukaryota</taxon>
        <taxon>Viridiplantae</taxon>
        <taxon>Streptophyta</taxon>
        <taxon>Embryophyta</taxon>
        <taxon>Tracheophyta</taxon>
        <taxon>Spermatophyta</taxon>
        <taxon>Magnoliopsida</taxon>
        <taxon>eudicotyledons</taxon>
        <taxon>Gunneridae</taxon>
        <taxon>Pentapetalae</taxon>
        <taxon>rosids</taxon>
        <taxon>fabids</taxon>
        <taxon>Rosales</taxon>
        <taxon>Rhamnaceae</taxon>
        <taxon>Paliureae</taxon>
        <taxon>Ziziphus</taxon>
    </lineage>
</organism>
<gene>
    <name evidence="1" type="ORF">FEM48_Zijuj06G0065000</name>
</gene>
<evidence type="ECO:0000313" key="2">
    <source>
        <dbReference type="Proteomes" id="UP000813462"/>
    </source>
</evidence>
<reference evidence="1" key="1">
    <citation type="journal article" date="2021" name="Front. Plant Sci.">
        <title>Chromosome-Scale Genome Assembly for Chinese Sour Jujube and Insights Into Its Genome Evolution and Domestication Signature.</title>
        <authorList>
            <person name="Shen L.-Y."/>
            <person name="Luo H."/>
            <person name="Wang X.-L."/>
            <person name="Wang X.-M."/>
            <person name="Qiu X.-J."/>
            <person name="Liu H."/>
            <person name="Zhou S.-S."/>
            <person name="Jia K.-H."/>
            <person name="Nie S."/>
            <person name="Bao Y.-T."/>
            <person name="Zhang R.-G."/>
            <person name="Yun Q.-Z."/>
            <person name="Chai Y.-H."/>
            <person name="Lu J.-Y."/>
            <person name="Li Y."/>
            <person name="Zhao S.-W."/>
            <person name="Mao J.-F."/>
            <person name="Jia S.-G."/>
            <person name="Mao Y.-M."/>
        </authorList>
    </citation>
    <scope>NUCLEOTIDE SEQUENCE</scope>
    <source>
        <strain evidence="1">AT0</strain>
        <tissue evidence="1">Leaf</tissue>
    </source>
</reference>
<dbReference type="SUPFAM" id="SSF57938">
    <property type="entry name" value="DnaJ/Hsp40 cysteine-rich domain"/>
    <property type="match status" value="1"/>
</dbReference>
<evidence type="ECO:0000313" key="1">
    <source>
        <dbReference type="EMBL" id="KAH7523936.1"/>
    </source>
</evidence>
<sequence>MYGFDKVDDGSRAGSQLLSYMIKKMMNFRPAMAGPFKGAIDQTLRLSYCDFYLMASGCGQTDPQQKPHIVDEGRKWCWQPSPVACSSCNSNGNIECKWCAGTGFFILGINVLLRLQGDWFSCQVVRGASYIQIAAFFIRLLKALILEAVKAS</sequence>
<dbReference type="AlphaFoldDB" id="A0A978V7Q1"/>
<name>A0A978V7Q1_ZIZJJ</name>
<protein>
    <submittedName>
        <fullName evidence="1">Uncharacterized protein</fullName>
    </submittedName>
</protein>